<keyword evidence="1 2" id="KW-0694">RNA-binding</keyword>
<organism evidence="5 6">
    <name type="scientific">Rhizophlyctis rosea</name>
    <dbReference type="NCBI Taxonomy" id="64517"/>
    <lineage>
        <taxon>Eukaryota</taxon>
        <taxon>Fungi</taxon>
        <taxon>Fungi incertae sedis</taxon>
        <taxon>Chytridiomycota</taxon>
        <taxon>Chytridiomycota incertae sedis</taxon>
        <taxon>Chytridiomycetes</taxon>
        <taxon>Rhizophlyctidales</taxon>
        <taxon>Rhizophlyctidaceae</taxon>
        <taxon>Rhizophlyctis</taxon>
    </lineage>
</organism>
<feature type="region of interest" description="Disordered" evidence="3">
    <location>
        <begin position="1"/>
        <end position="22"/>
    </location>
</feature>
<sequence length="218" mass="24097">MPAEATMQLDSQPQQHKPLDPSHRQQLLDALILYFSNSELNGTVANIPKTYLTENDFQEGWLPATALLTFKRISSLTTNPTDLITTALSLSPQILETSPCGTKLRRRQPYDIRDAAIAFARDTVGLNVVEATGFAPAVTAAEVKTYFGRFGGVKDVTVGSDDGMGEGKKWRVQFEDPGVMIKVLATTHKYEDSRIFVSGRRCVLAAVVPTHERKQKPY</sequence>
<dbReference type="AlphaFoldDB" id="A0AAD5S0M1"/>
<protein>
    <recommendedName>
        <fullName evidence="4">HTH La-type RNA-binding domain-containing protein</fullName>
    </recommendedName>
</protein>
<name>A0AAD5S0M1_9FUNG</name>
<dbReference type="SMART" id="SM00715">
    <property type="entry name" value="LA"/>
    <property type="match status" value="1"/>
</dbReference>
<dbReference type="Gene3D" id="1.10.10.10">
    <property type="entry name" value="Winged helix-like DNA-binding domain superfamily/Winged helix DNA-binding domain"/>
    <property type="match status" value="1"/>
</dbReference>
<dbReference type="InterPro" id="IPR036390">
    <property type="entry name" value="WH_DNA-bd_sf"/>
</dbReference>
<dbReference type="InterPro" id="IPR036388">
    <property type="entry name" value="WH-like_DNA-bd_sf"/>
</dbReference>
<dbReference type="CDD" id="cd00590">
    <property type="entry name" value="RRM_SF"/>
    <property type="match status" value="1"/>
</dbReference>
<evidence type="ECO:0000256" key="3">
    <source>
        <dbReference type="SAM" id="MobiDB-lite"/>
    </source>
</evidence>
<dbReference type="PROSITE" id="PS50961">
    <property type="entry name" value="HTH_LA"/>
    <property type="match status" value="1"/>
</dbReference>
<evidence type="ECO:0000256" key="1">
    <source>
        <dbReference type="ARBA" id="ARBA00022884"/>
    </source>
</evidence>
<feature type="domain" description="HTH La-type RNA-binding" evidence="4">
    <location>
        <begin position="17"/>
        <end position="114"/>
    </location>
</feature>
<dbReference type="InterPro" id="IPR006630">
    <property type="entry name" value="La_HTH"/>
</dbReference>
<evidence type="ECO:0000259" key="4">
    <source>
        <dbReference type="PROSITE" id="PS50961"/>
    </source>
</evidence>
<evidence type="ECO:0000313" key="6">
    <source>
        <dbReference type="Proteomes" id="UP001212841"/>
    </source>
</evidence>
<dbReference type="InterPro" id="IPR035979">
    <property type="entry name" value="RBD_domain_sf"/>
</dbReference>
<dbReference type="SUPFAM" id="SSF46785">
    <property type="entry name" value="Winged helix' DNA-binding domain"/>
    <property type="match status" value="1"/>
</dbReference>
<dbReference type="SUPFAM" id="SSF54928">
    <property type="entry name" value="RNA-binding domain, RBD"/>
    <property type="match status" value="1"/>
</dbReference>
<comment type="caution">
    <text evidence="5">The sequence shown here is derived from an EMBL/GenBank/DDBJ whole genome shotgun (WGS) entry which is preliminary data.</text>
</comment>
<dbReference type="GO" id="GO:0003723">
    <property type="term" value="F:RNA binding"/>
    <property type="evidence" value="ECO:0007669"/>
    <property type="project" value="UniProtKB-UniRule"/>
</dbReference>
<dbReference type="Proteomes" id="UP001212841">
    <property type="component" value="Unassembled WGS sequence"/>
</dbReference>
<dbReference type="EMBL" id="JADGJD010002534">
    <property type="protein sequence ID" value="KAJ3031799.1"/>
    <property type="molecule type" value="Genomic_DNA"/>
</dbReference>
<reference evidence="5" key="1">
    <citation type="submission" date="2020-05" db="EMBL/GenBank/DDBJ databases">
        <title>Phylogenomic resolution of chytrid fungi.</title>
        <authorList>
            <person name="Stajich J.E."/>
            <person name="Amses K."/>
            <person name="Simmons R."/>
            <person name="Seto K."/>
            <person name="Myers J."/>
            <person name="Bonds A."/>
            <person name="Quandt C.A."/>
            <person name="Barry K."/>
            <person name="Liu P."/>
            <person name="Grigoriev I."/>
            <person name="Longcore J.E."/>
            <person name="James T.Y."/>
        </authorList>
    </citation>
    <scope>NUCLEOTIDE SEQUENCE</scope>
    <source>
        <strain evidence="5">JEL0318</strain>
    </source>
</reference>
<evidence type="ECO:0000313" key="5">
    <source>
        <dbReference type="EMBL" id="KAJ3031799.1"/>
    </source>
</evidence>
<accession>A0AAD5S0M1</accession>
<keyword evidence="6" id="KW-1185">Reference proteome</keyword>
<evidence type="ECO:0000256" key="2">
    <source>
        <dbReference type="PROSITE-ProRule" id="PRU00332"/>
    </source>
</evidence>
<gene>
    <name evidence="5" type="ORF">HK097_005407</name>
</gene>
<proteinExistence type="predicted"/>